<keyword evidence="12" id="KW-1185">Reference proteome</keyword>
<organism evidence="11 12">
    <name type="scientific">Upupa epops</name>
    <name type="common">Eurasian hoopoe</name>
    <dbReference type="NCBI Taxonomy" id="57439"/>
    <lineage>
        <taxon>Eukaryota</taxon>
        <taxon>Metazoa</taxon>
        <taxon>Chordata</taxon>
        <taxon>Craniata</taxon>
        <taxon>Vertebrata</taxon>
        <taxon>Euteleostomi</taxon>
        <taxon>Archelosauria</taxon>
        <taxon>Archosauria</taxon>
        <taxon>Dinosauria</taxon>
        <taxon>Saurischia</taxon>
        <taxon>Theropoda</taxon>
        <taxon>Coelurosauria</taxon>
        <taxon>Aves</taxon>
        <taxon>Neognathae</taxon>
        <taxon>Neoaves</taxon>
        <taxon>Telluraves</taxon>
        <taxon>Coraciimorphae</taxon>
        <taxon>Bucerotiformes</taxon>
        <taxon>Upupidae</taxon>
        <taxon>Upupa</taxon>
    </lineage>
</organism>
<evidence type="ECO:0000256" key="2">
    <source>
        <dbReference type="ARBA" id="ARBA00022659"/>
    </source>
</evidence>
<keyword evidence="7 9" id="KW-1015">Disulfide bond</keyword>
<feature type="disulfide bond" evidence="9">
    <location>
        <begin position="99"/>
        <end position="126"/>
    </location>
</feature>
<dbReference type="InterPro" id="IPR000436">
    <property type="entry name" value="Sushi_SCR_CCP_dom"/>
</dbReference>
<gene>
    <name evidence="11" type="primary">Cr2_1</name>
    <name evidence="11" type="ORF">UPUEPO_R15152</name>
</gene>
<proteinExistence type="predicted"/>
<keyword evidence="4" id="KW-0677">Repeat</keyword>
<dbReference type="PROSITE" id="PS50923">
    <property type="entry name" value="SUSHI"/>
    <property type="match status" value="2"/>
</dbReference>
<accession>A0A7K6B9Z8</accession>
<sequence>CLPIAVRPCPMPPAIPHGHHNGQGRAFFTTGMAVTYSCAAGYYLVGNPTVFCRASGNWSQPSPRCEEVQCPRPPNIPNGLHSGQALDSFPRGLTVSYSCKEGYQLLGNGSISCTESGQWSRTLPSCKGG</sequence>
<evidence type="ECO:0000256" key="8">
    <source>
        <dbReference type="ARBA" id="ARBA00023180"/>
    </source>
</evidence>
<evidence type="ECO:0000313" key="12">
    <source>
        <dbReference type="Proteomes" id="UP000544127"/>
    </source>
</evidence>
<dbReference type="CDD" id="cd00033">
    <property type="entry name" value="CCP"/>
    <property type="match status" value="2"/>
</dbReference>
<comment type="caution">
    <text evidence="11">The sequence shown here is derived from an EMBL/GenBank/DDBJ whole genome shotgun (WGS) entry which is preliminary data.</text>
</comment>
<feature type="non-terminal residue" evidence="11">
    <location>
        <position position="1"/>
    </location>
</feature>
<evidence type="ECO:0000256" key="9">
    <source>
        <dbReference type="PROSITE-ProRule" id="PRU00302"/>
    </source>
</evidence>
<dbReference type="PANTHER" id="PTHR45656:SF4">
    <property type="entry name" value="PROTEIN CBR-CLEC-78"/>
    <property type="match status" value="1"/>
</dbReference>
<keyword evidence="2 9" id="KW-0768">Sushi</keyword>
<dbReference type="Proteomes" id="UP000544127">
    <property type="component" value="Unassembled WGS sequence"/>
</dbReference>
<evidence type="ECO:0000313" key="11">
    <source>
        <dbReference type="EMBL" id="NWU99160.1"/>
    </source>
</evidence>
<keyword evidence="6" id="KW-0180">Complement pathway</keyword>
<dbReference type="OrthoDB" id="6127264at2759"/>
<evidence type="ECO:0000259" key="10">
    <source>
        <dbReference type="PROSITE" id="PS50923"/>
    </source>
</evidence>
<feature type="disulfide bond" evidence="9">
    <location>
        <begin position="70"/>
        <end position="113"/>
    </location>
</feature>
<dbReference type="Gene3D" id="2.10.70.10">
    <property type="entry name" value="Complement Module, domain 1"/>
    <property type="match status" value="2"/>
</dbReference>
<keyword evidence="8" id="KW-0325">Glycoprotein</keyword>
<dbReference type="PANTHER" id="PTHR45656">
    <property type="entry name" value="PROTEIN CBR-CLEC-78"/>
    <property type="match status" value="1"/>
</dbReference>
<feature type="non-terminal residue" evidence="11">
    <location>
        <position position="129"/>
    </location>
</feature>
<dbReference type="InterPro" id="IPR051277">
    <property type="entry name" value="SEZ6_CSMD_C4BPB_Regulators"/>
</dbReference>
<feature type="disulfide bond" evidence="9">
    <location>
        <begin position="9"/>
        <end position="52"/>
    </location>
</feature>
<dbReference type="GO" id="GO:0045087">
    <property type="term" value="P:innate immune response"/>
    <property type="evidence" value="ECO:0007669"/>
    <property type="project" value="UniProtKB-KW"/>
</dbReference>
<evidence type="ECO:0000256" key="7">
    <source>
        <dbReference type="ARBA" id="ARBA00023157"/>
    </source>
</evidence>
<keyword evidence="1" id="KW-0399">Innate immunity</keyword>
<dbReference type="GO" id="GO:0006958">
    <property type="term" value="P:complement activation, classical pathway"/>
    <property type="evidence" value="ECO:0007669"/>
    <property type="project" value="UniProtKB-KW"/>
</dbReference>
<protein>
    <submittedName>
        <fullName evidence="11">CR2 protein</fullName>
    </submittedName>
</protein>
<dbReference type="Pfam" id="PF00084">
    <property type="entry name" value="Sushi"/>
    <property type="match status" value="2"/>
</dbReference>
<dbReference type="AlphaFoldDB" id="A0A7K6B9Z8"/>
<keyword evidence="3" id="KW-0732">Signal</keyword>
<evidence type="ECO:0000256" key="1">
    <source>
        <dbReference type="ARBA" id="ARBA00022588"/>
    </source>
</evidence>
<dbReference type="SMART" id="SM00032">
    <property type="entry name" value="CCP"/>
    <property type="match status" value="2"/>
</dbReference>
<reference evidence="11 12" key="1">
    <citation type="submission" date="2019-09" db="EMBL/GenBank/DDBJ databases">
        <title>Bird 10,000 Genomes (B10K) Project - Family phase.</title>
        <authorList>
            <person name="Zhang G."/>
        </authorList>
    </citation>
    <scope>NUCLEOTIDE SEQUENCE [LARGE SCALE GENOMIC DNA]</scope>
    <source>
        <strain evidence="11">B10K-DU-012-37</strain>
    </source>
</reference>
<dbReference type="SUPFAM" id="SSF57535">
    <property type="entry name" value="Complement control module/SCR domain"/>
    <property type="match status" value="2"/>
</dbReference>
<evidence type="ECO:0000256" key="5">
    <source>
        <dbReference type="ARBA" id="ARBA00022859"/>
    </source>
</evidence>
<feature type="disulfide bond" evidence="9">
    <location>
        <begin position="38"/>
        <end position="65"/>
    </location>
</feature>
<feature type="domain" description="Sushi" evidence="10">
    <location>
        <begin position="7"/>
        <end position="67"/>
    </location>
</feature>
<keyword evidence="5" id="KW-0391">Immunity</keyword>
<evidence type="ECO:0000256" key="6">
    <source>
        <dbReference type="ARBA" id="ARBA00022875"/>
    </source>
</evidence>
<name>A0A7K6B9Z8_UPUEP</name>
<dbReference type="InterPro" id="IPR035976">
    <property type="entry name" value="Sushi/SCR/CCP_sf"/>
</dbReference>
<dbReference type="FunFam" id="2.10.70.10:FF:000070">
    <property type="entry name" value="Complement C3d receptor 2"/>
    <property type="match status" value="1"/>
</dbReference>
<feature type="domain" description="Sushi" evidence="10">
    <location>
        <begin position="68"/>
        <end position="128"/>
    </location>
</feature>
<dbReference type="EMBL" id="VZRI01011306">
    <property type="protein sequence ID" value="NWU99160.1"/>
    <property type="molecule type" value="Genomic_DNA"/>
</dbReference>
<evidence type="ECO:0000256" key="4">
    <source>
        <dbReference type="ARBA" id="ARBA00022737"/>
    </source>
</evidence>
<dbReference type="FunFam" id="2.10.70.10:FF:000014">
    <property type="entry name" value="Membrane cofactor protein"/>
    <property type="match status" value="1"/>
</dbReference>
<evidence type="ECO:0000256" key="3">
    <source>
        <dbReference type="ARBA" id="ARBA00022729"/>
    </source>
</evidence>